<dbReference type="GeneID" id="125777763"/>
<evidence type="ECO:0000313" key="2">
    <source>
        <dbReference type="Proteomes" id="UP001652620"/>
    </source>
</evidence>
<dbReference type="Proteomes" id="UP001652620">
    <property type="component" value="Chromosome 3"/>
</dbReference>
<proteinExistence type="predicted"/>
<evidence type="ECO:0000313" key="4">
    <source>
        <dbReference type="RefSeq" id="XP_049309270.1"/>
    </source>
</evidence>
<protein>
    <submittedName>
        <fullName evidence="3 4">PiggyBac transposable element-derived protein 4-like</fullName>
    </submittedName>
</protein>
<dbReference type="RefSeq" id="XP_049309269.1">
    <property type="nucleotide sequence ID" value="XM_049453312.1"/>
</dbReference>
<dbReference type="InterPro" id="IPR029526">
    <property type="entry name" value="PGBD"/>
</dbReference>
<dbReference type="RefSeq" id="XP_049309270.1">
    <property type="nucleotide sequence ID" value="XM_049453313.1"/>
</dbReference>
<dbReference type="PANTHER" id="PTHR47272:SF1">
    <property type="entry name" value="PIGGYBAC TRANSPOSABLE ELEMENT-DERIVED PROTEIN 3-LIKE"/>
    <property type="match status" value="1"/>
</dbReference>
<gene>
    <name evidence="3 4" type="primary">LOC125777763</name>
</gene>
<evidence type="ECO:0000313" key="3">
    <source>
        <dbReference type="RefSeq" id="XP_049309269.1"/>
    </source>
</evidence>
<feature type="domain" description="PiggyBac transposable element-derived protein" evidence="1">
    <location>
        <begin position="1"/>
        <end position="324"/>
    </location>
</feature>
<name>A0ABM3JJ69_BACDO</name>
<accession>A0ABM3JJ69</accession>
<sequence length="448" mass="52541">MSVYRYPSVESYWSKHSFEPVRNAMTSKQFFLIRKYLHFNDTKKMKKPQEAGFDELYKIRPLIDRLNMRFDSVPKTARLCIDEQMCSTKMLTKFRQYMPAKPHKYGIKLFVLCDSNGFSYRFEVYKGAGDNKVIPNTPDLGSTANVVIRLSNTIPDFKNHILYFDNFYTSLPLLVYLRSRGIYALGTVRSNRIPNCKLTREVELKDKERGYSEEFVGRAFGVDISCVQWKDTKYVRLVSTYAGIKPFKTLNNNSQPLKICRYDRKNKSYVDVDCPNIIKEYNRHMGGVDLMDSLLGRYHIRVKTKKWTLRLFYHLIDMSIVNSYLLFQRIHGINCKDIYHKKLPNFRIEVADVLCRYEETNAKRAVGRPQSQSPQIQKFKKSYDPPADIRFDGVGHMPDVLSRSGKKVCKLRGCKSETQMYCTKCKLNLCLSHNNKCFQIYHQNNKKN</sequence>
<reference evidence="3 4" key="1">
    <citation type="submission" date="2025-05" db="UniProtKB">
        <authorList>
            <consortium name="RefSeq"/>
        </authorList>
    </citation>
    <scope>IDENTIFICATION</scope>
    <source>
        <tissue evidence="3 4">Adult</tissue>
    </source>
</reference>
<dbReference type="PANTHER" id="PTHR47272">
    <property type="entry name" value="DDE_TNP_1_7 DOMAIN-CONTAINING PROTEIN"/>
    <property type="match status" value="1"/>
</dbReference>
<evidence type="ECO:0000259" key="1">
    <source>
        <dbReference type="Pfam" id="PF13843"/>
    </source>
</evidence>
<dbReference type="Pfam" id="PF13843">
    <property type="entry name" value="DDE_Tnp_1_7"/>
    <property type="match status" value="1"/>
</dbReference>
<keyword evidence="2" id="KW-1185">Reference proteome</keyword>
<organism evidence="2 3">
    <name type="scientific">Bactrocera dorsalis</name>
    <name type="common">Oriental fruit fly</name>
    <name type="synonym">Dacus dorsalis</name>
    <dbReference type="NCBI Taxonomy" id="27457"/>
    <lineage>
        <taxon>Eukaryota</taxon>
        <taxon>Metazoa</taxon>
        <taxon>Ecdysozoa</taxon>
        <taxon>Arthropoda</taxon>
        <taxon>Hexapoda</taxon>
        <taxon>Insecta</taxon>
        <taxon>Pterygota</taxon>
        <taxon>Neoptera</taxon>
        <taxon>Endopterygota</taxon>
        <taxon>Diptera</taxon>
        <taxon>Brachycera</taxon>
        <taxon>Muscomorpha</taxon>
        <taxon>Tephritoidea</taxon>
        <taxon>Tephritidae</taxon>
        <taxon>Bactrocera</taxon>
        <taxon>Bactrocera</taxon>
    </lineage>
</organism>